<dbReference type="PANTHER" id="PTHR47961:SF4">
    <property type="entry name" value="ACTIVATING SIGNAL COINTEGRATOR 1 COMPLEX SUBUNIT 3"/>
    <property type="match status" value="1"/>
</dbReference>
<dbReference type="InterPro" id="IPR050474">
    <property type="entry name" value="Hel308_SKI2-like"/>
</dbReference>
<dbReference type="GO" id="GO:0005524">
    <property type="term" value="F:ATP binding"/>
    <property type="evidence" value="ECO:0007669"/>
    <property type="project" value="UniProtKB-KW"/>
</dbReference>
<dbReference type="InterPro" id="IPR027417">
    <property type="entry name" value="P-loop_NTPase"/>
</dbReference>
<accession>A0A8T0D7M2</accession>
<dbReference type="Proteomes" id="UP000699462">
    <property type="component" value="Unassembled WGS sequence"/>
</dbReference>
<evidence type="ECO:0000256" key="5">
    <source>
        <dbReference type="SAM" id="Phobius"/>
    </source>
</evidence>
<sequence length="157" mass="18091">PSLPRFLDHCYYVFVFPDFSIHNAIASHSPNKPVPIFVSSRRQTRLTALDLVSFIASSDDSKKWLHMDPEQVKLQFCLGNRSFPYDVSPSPLVRFRLHLYKSVYFFSLVLLLPQILIATSTLAWGVNFPAHLVVVKSTEFYDGKTMRYVDYPILGEF</sequence>
<name>A0A8T0D7M2_9TREM</name>
<keyword evidence="1" id="KW-0547">Nucleotide-binding</keyword>
<feature type="non-terminal residue" evidence="6">
    <location>
        <position position="1"/>
    </location>
</feature>
<keyword evidence="5" id="KW-0472">Membrane</keyword>
<evidence type="ECO:0000256" key="2">
    <source>
        <dbReference type="ARBA" id="ARBA00022801"/>
    </source>
</evidence>
<dbReference type="GO" id="GO:0016787">
    <property type="term" value="F:hydrolase activity"/>
    <property type="evidence" value="ECO:0007669"/>
    <property type="project" value="UniProtKB-KW"/>
</dbReference>
<protein>
    <submittedName>
        <fullName evidence="6">Uncharacterized protein</fullName>
    </submittedName>
</protein>
<evidence type="ECO:0000256" key="4">
    <source>
        <dbReference type="ARBA" id="ARBA00022840"/>
    </source>
</evidence>
<keyword evidence="7" id="KW-1185">Reference proteome</keyword>
<dbReference type="PANTHER" id="PTHR47961">
    <property type="entry name" value="DNA POLYMERASE THETA, PUTATIVE (AFU_ORTHOLOGUE AFUA_1G05260)-RELATED"/>
    <property type="match status" value="1"/>
</dbReference>
<dbReference type="GO" id="GO:0005634">
    <property type="term" value="C:nucleus"/>
    <property type="evidence" value="ECO:0007669"/>
    <property type="project" value="TreeGrafter"/>
</dbReference>
<keyword evidence="4" id="KW-0067">ATP-binding</keyword>
<dbReference type="EMBL" id="JTDF01010497">
    <property type="protein sequence ID" value="KAF8563859.1"/>
    <property type="molecule type" value="Genomic_DNA"/>
</dbReference>
<dbReference type="AlphaFoldDB" id="A0A8T0D7M2"/>
<feature type="transmembrane region" description="Helical" evidence="5">
    <location>
        <begin position="103"/>
        <end position="126"/>
    </location>
</feature>
<dbReference type="SUPFAM" id="SSF52540">
    <property type="entry name" value="P-loop containing nucleoside triphosphate hydrolases"/>
    <property type="match status" value="1"/>
</dbReference>
<dbReference type="GO" id="GO:0004386">
    <property type="term" value="F:helicase activity"/>
    <property type="evidence" value="ECO:0007669"/>
    <property type="project" value="UniProtKB-KW"/>
</dbReference>
<organism evidence="6 7">
    <name type="scientific">Paragonimus westermani</name>
    <dbReference type="NCBI Taxonomy" id="34504"/>
    <lineage>
        <taxon>Eukaryota</taxon>
        <taxon>Metazoa</taxon>
        <taxon>Spiralia</taxon>
        <taxon>Lophotrochozoa</taxon>
        <taxon>Platyhelminthes</taxon>
        <taxon>Trematoda</taxon>
        <taxon>Digenea</taxon>
        <taxon>Plagiorchiida</taxon>
        <taxon>Troglotremata</taxon>
        <taxon>Troglotrematidae</taxon>
        <taxon>Paragonimus</taxon>
    </lineage>
</organism>
<evidence type="ECO:0000313" key="7">
    <source>
        <dbReference type="Proteomes" id="UP000699462"/>
    </source>
</evidence>
<evidence type="ECO:0000256" key="1">
    <source>
        <dbReference type="ARBA" id="ARBA00022741"/>
    </source>
</evidence>
<evidence type="ECO:0000313" key="6">
    <source>
        <dbReference type="EMBL" id="KAF8563859.1"/>
    </source>
</evidence>
<keyword evidence="5" id="KW-0812">Transmembrane</keyword>
<keyword evidence="3" id="KW-0347">Helicase</keyword>
<reference evidence="6 7" key="1">
    <citation type="submission" date="2019-07" db="EMBL/GenBank/DDBJ databases">
        <title>Annotation for the trematode Paragonimus westermani.</title>
        <authorList>
            <person name="Choi Y.-J."/>
        </authorList>
    </citation>
    <scope>NUCLEOTIDE SEQUENCE [LARGE SCALE GENOMIC DNA]</scope>
    <source>
        <strain evidence="6">180907_Pwestermani</strain>
    </source>
</reference>
<gene>
    <name evidence="6" type="ORF">P879_11673</name>
</gene>
<dbReference type="Gene3D" id="3.40.50.300">
    <property type="entry name" value="P-loop containing nucleotide triphosphate hydrolases"/>
    <property type="match status" value="2"/>
</dbReference>
<dbReference type="OrthoDB" id="5575at2759"/>
<evidence type="ECO:0000256" key="3">
    <source>
        <dbReference type="ARBA" id="ARBA00022806"/>
    </source>
</evidence>
<comment type="caution">
    <text evidence="6">The sequence shown here is derived from an EMBL/GenBank/DDBJ whole genome shotgun (WGS) entry which is preliminary data.</text>
</comment>
<keyword evidence="2" id="KW-0378">Hydrolase</keyword>
<keyword evidence="5" id="KW-1133">Transmembrane helix</keyword>
<proteinExistence type="predicted"/>